<reference evidence="2 3" key="1">
    <citation type="submission" date="2012-10" db="EMBL/GenBank/DDBJ databases">
        <title>The draft sequence of the Mycobacterium pheli genome.</title>
        <authorList>
            <person name="Pettersson B.M.F."/>
            <person name="Das S."/>
            <person name="Dasgupta S."/>
            <person name="Bhattacharya A."/>
            <person name="Kirsebom L.A."/>
        </authorList>
    </citation>
    <scope>NUCLEOTIDE SEQUENCE [LARGE SCALE GENOMIC DNA]</scope>
    <source>
        <strain evidence="2 3">CCUG 21000</strain>
    </source>
</reference>
<evidence type="ECO:0000313" key="3">
    <source>
        <dbReference type="Proteomes" id="UP000325690"/>
    </source>
</evidence>
<sequence length="219" mass="22819">MWITLLVMALAVSLEPFRVGMTVVMLNRPHPRRQLLAFLAGGFAMGLAVGLVVLFLLRPALNSTHFTLPRVQLVVGALLLISAVVMAVGRVPDPAGLADGRFGPLAARTRRLFTGASLWTAGIAGLGIALPSVDYLAALALIAASGAAGTVQLGALIAFNAVAFALVEIPLLCYLVAPERTRAALQALYDWLRAQGRRGVALLLAVVGGVLVVVGLVNL</sequence>
<name>A0A5N5VCD1_MYCPH</name>
<feature type="transmembrane region" description="Helical" evidence="1">
    <location>
        <begin position="153"/>
        <end position="177"/>
    </location>
</feature>
<organism evidence="2 3">
    <name type="scientific">Mycolicibacterium phlei DSM 43239 = CCUG 21000</name>
    <dbReference type="NCBI Taxonomy" id="1226750"/>
    <lineage>
        <taxon>Bacteria</taxon>
        <taxon>Bacillati</taxon>
        <taxon>Actinomycetota</taxon>
        <taxon>Actinomycetes</taxon>
        <taxon>Mycobacteriales</taxon>
        <taxon>Mycobacteriaceae</taxon>
        <taxon>Mycolicibacterium</taxon>
    </lineage>
</organism>
<protein>
    <submittedName>
        <fullName evidence="2">Gap like protein</fullName>
    </submittedName>
</protein>
<keyword evidence="1" id="KW-1133">Transmembrane helix</keyword>
<feature type="transmembrane region" description="Helical" evidence="1">
    <location>
        <begin position="198"/>
        <end position="217"/>
    </location>
</feature>
<keyword evidence="1" id="KW-0812">Transmembrane</keyword>
<keyword evidence="3" id="KW-1185">Reference proteome</keyword>
<feature type="transmembrane region" description="Helical" evidence="1">
    <location>
        <begin position="35"/>
        <end position="57"/>
    </location>
</feature>
<feature type="transmembrane region" description="Helical" evidence="1">
    <location>
        <begin position="69"/>
        <end position="91"/>
    </location>
</feature>
<evidence type="ECO:0000256" key="1">
    <source>
        <dbReference type="SAM" id="Phobius"/>
    </source>
</evidence>
<dbReference type="GeneID" id="74305076"/>
<comment type="caution">
    <text evidence="2">The sequence shown here is derived from an EMBL/GenBank/DDBJ whole genome shotgun (WGS) entry which is preliminary data.</text>
</comment>
<dbReference type="EMBL" id="ANBP01000001">
    <property type="protein sequence ID" value="KAB7759535.1"/>
    <property type="molecule type" value="Genomic_DNA"/>
</dbReference>
<proteinExistence type="predicted"/>
<dbReference type="Pfam" id="PF11139">
    <property type="entry name" value="SfLAP"/>
    <property type="match status" value="1"/>
</dbReference>
<feature type="transmembrane region" description="Helical" evidence="1">
    <location>
        <begin position="112"/>
        <end position="133"/>
    </location>
</feature>
<dbReference type="AlphaFoldDB" id="A0A5N5VCD1"/>
<gene>
    <name evidence="2" type="ORF">MPHL21000_00430</name>
</gene>
<dbReference type="RefSeq" id="WP_003889073.1">
    <property type="nucleotide sequence ID" value="NZ_ANBO01000001.1"/>
</dbReference>
<keyword evidence="1" id="KW-0472">Membrane</keyword>
<evidence type="ECO:0000313" key="2">
    <source>
        <dbReference type="EMBL" id="KAB7759535.1"/>
    </source>
</evidence>
<dbReference type="Proteomes" id="UP000325690">
    <property type="component" value="Unassembled WGS sequence"/>
</dbReference>
<dbReference type="InterPro" id="IPR021315">
    <property type="entry name" value="Gap/Sap"/>
</dbReference>
<accession>A0A5N5VCD1</accession>